<dbReference type="Gene3D" id="3.10.20.370">
    <property type="match status" value="1"/>
</dbReference>
<name>V2XUL9_MONRO</name>
<keyword evidence="1" id="KW-0808">Transferase</keyword>
<gene>
    <name evidence="8" type="ORF">Moror_6064</name>
</gene>
<dbReference type="GO" id="GO:0016787">
    <property type="term" value="F:hydrolase activity"/>
    <property type="evidence" value="ECO:0007669"/>
    <property type="project" value="UniProtKB-KW"/>
</dbReference>
<keyword evidence="2" id="KW-0548">Nucleotidyltransferase</keyword>
<protein>
    <recommendedName>
        <fullName evidence="7">Reverse transcriptase domain-containing protein</fullName>
    </recommendedName>
</protein>
<evidence type="ECO:0000313" key="8">
    <source>
        <dbReference type="EMBL" id="ESK83104.1"/>
    </source>
</evidence>
<evidence type="ECO:0000259" key="7">
    <source>
        <dbReference type="PROSITE" id="PS50878"/>
    </source>
</evidence>
<keyword evidence="4" id="KW-0255">Endonuclease</keyword>
<dbReference type="Pfam" id="PF17917">
    <property type="entry name" value="RT_RNaseH"/>
    <property type="match status" value="1"/>
</dbReference>
<evidence type="ECO:0000256" key="1">
    <source>
        <dbReference type="ARBA" id="ARBA00022679"/>
    </source>
</evidence>
<dbReference type="AlphaFoldDB" id="V2XUL9"/>
<dbReference type="InterPro" id="IPR050951">
    <property type="entry name" value="Retrovirus_Pol_polyprotein"/>
</dbReference>
<dbReference type="InterPro" id="IPR041373">
    <property type="entry name" value="RT_RNaseH"/>
</dbReference>
<sequence length="447" mass="51698">MASPFFFVAKKEAGALRPCQDYQDLNNGTIKNRYPLPLVTDLVDKLKNAKVFTKLDLQNSYNNIRIKDGDQWKAAFKTPHGLFKPTVMFFRLTNSPATFQAFMNDILKDFINEGWCIVYMDDILIFSDDLELHQLCTHRVLERLRENDLFLKPEKCKFEVAKMFFLGLIITPGHKQMDPMKLAEIAEWEAPTTVKAFDVLKAKFLQQPILKMPDNTQPFVIEADASKWVTGAVLRQKGPDGELHPCGYISHAFTLTERNYEIYDRELLAIVNALKVWQHYLLGAPHLVTILSDHKNLTYFRTAQKLNRQQAQWSLFLTQFDLQLVHVPGTKMAQSDALSWRPDLIDAEENDNEDTIMLPDKLFVNIINVELRDSLEKAMSTDDFHQMTLENLIEHGTTPIKSSLQDWRIDGDLLFYKDWCYVPNDEALRQTLVKKIHKALPHGHSEQ</sequence>
<dbReference type="InterPro" id="IPR000477">
    <property type="entry name" value="RT_dom"/>
</dbReference>
<keyword evidence="3" id="KW-0540">Nuclease</keyword>
<reference evidence="8 9" key="1">
    <citation type="journal article" date="2014" name="BMC Genomics">
        <title>Genome and secretome analysis of the hemibiotrophic fungal pathogen, Moniliophthora roreri, which causes frosty pod rot disease of cacao: mechanisms of the biotrophic and necrotrophic phases.</title>
        <authorList>
            <person name="Meinhardt L.W."/>
            <person name="Costa G.G.L."/>
            <person name="Thomazella D.P.T."/>
            <person name="Teixeira P.J.P.L."/>
            <person name="Carazzolle M.F."/>
            <person name="Schuster S.C."/>
            <person name="Carlson J.E."/>
            <person name="Guiltinan M.J."/>
            <person name="Mieczkowski P."/>
            <person name="Farmer A."/>
            <person name="Ramaraj T."/>
            <person name="Crozier J."/>
            <person name="Davis R.E."/>
            <person name="Shao J."/>
            <person name="Melnick R.L."/>
            <person name="Pereira G.A.G."/>
            <person name="Bailey B.A."/>
        </authorList>
    </citation>
    <scope>NUCLEOTIDE SEQUENCE [LARGE SCALE GENOMIC DNA]</scope>
    <source>
        <strain evidence="8 9">MCA 2997</strain>
    </source>
</reference>
<dbReference type="EMBL" id="AWSO01001670">
    <property type="protein sequence ID" value="ESK83104.1"/>
    <property type="molecule type" value="Genomic_DNA"/>
</dbReference>
<feature type="domain" description="Reverse transcriptase" evidence="7">
    <location>
        <begin position="1"/>
        <end position="170"/>
    </location>
</feature>
<dbReference type="PANTHER" id="PTHR37984:SF5">
    <property type="entry name" value="PROTEIN NYNRIN-LIKE"/>
    <property type="match status" value="1"/>
</dbReference>
<evidence type="ECO:0000313" key="9">
    <source>
        <dbReference type="Proteomes" id="UP000017559"/>
    </source>
</evidence>
<dbReference type="CDD" id="cd01647">
    <property type="entry name" value="RT_LTR"/>
    <property type="match status" value="1"/>
</dbReference>
<dbReference type="HOGENOM" id="CLU_000384_33_2_1"/>
<dbReference type="Proteomes" id="UP000017559">
    <property type="component" value="Unassembled WGS sequence"/>
</dbReference>
<dbReference type="InterPro" id="IPR043502">
    <property type="entry name" value="DNA/RNA_pol_sf"/>
</dbReference>
<comment type="caution">
    <text evidence="8">The sequence shown here is derived from an EMBL/GenBank/DDBJ whole genome shotgun (WGS) entry which is preliminary data.</text>
</comment>
<dbReference type="CDD" id="cd09274">
    <property type="entry name" value="RNase_HI_RT_Ty3"/>
    <property type="match status" value="1"/>
</dbReference>
<dbReference type="InterPro" id="IPR043128">
    <property type="entry name" value="Rev_trsase/Diguanyl_cyclase"/>
</dbReference>
<dbReference type="GO" id="GO:0003964">
    <property type="term" value="F:RNA-directed DNA polymerase activity"/>
    <property type="evidence" value="ECO:0007669"/>
    <property type="project" value="UniProtKB-KW"/>
</dbReference>
<dbReference type="Pfam" id="PF00078">
    <property type="entry name" value="RVT_1"/>
    <property type="match status" value="1"/>
</dbReference>
<evidence type="ECO:0000256" key="6">
    <source>
        <dbReference type="ARBA" id="ARBA00022918"/>
    </source>
</evidence>
<organism evidence="8 9">
    <name type="scientific">Moniliophthora roreri (strain MCA 2997)</name>
    <name type="common">Cocoa frosty pod rot fungus</name>
    <name type="synonym">Crinipellis roreri</name>
    <dbReference type="NCBI Taxonomy" id="1381753"/>
    <lineage>
        <taxon>Eukaryota</taxon>
        <taxon>Fungi</taxon>
        <taxon>Dikarya</taxon>
        <taxon>Basidiomycota</taxon>
        <taxon>Agaricomycotina</taxon>
        <taxon>Agaricomycetes</taxon>
        <taxon>Agaricomycetidae</taxon>
        <taxon>Agaricales</taxon>
        <taxon>Marasmiineae</taxon>
        <taxon>Marasmiaceae</taxon>
        <taxon>Moniliophthora</taxon>
    </lineage>
</organism>
<dbReference type="PROSITE" id="PS50878">
    <property type="entry name" value="RT_POL"/>
    <property type="match status" value="1"/>
</dbReference>
<evidence type="ECO:0000256" key="5">
    <source>
        <dbReference type="ARBA" id="ARBA00022801"/>
    </source>
</evidence>
<dbReference type="PANTHER" id="PTHR37984">
    <property type="entry name" value="PROTEIN CBG26694"/>
    <property type="match status" value="1"/>
</dbReference>
<dbReference type="Gene3D" id="3.30.70.270">
    <property type="match status" value="1"/>
</dbReference>
<dbReference type="KEGG" id="mrr:Moror_6064"/>
<dbReference type="GO" id="GO:0004519">
    <property type="term" value="F:endonuclease activity"/>
    <property type="evidence" value="ECO:0007669"/>
    <property type="project" value="UniProtKB-KW"/>
</dbReference>
<dbReference type="Gene3D" id="3.10.10.10">
    <property type="entry name" value="HIV Type 1 Reverse Transcriptase, subunit A, domain 1"/>
    <property type="match status" value="1"/>
</dbReference>
<dbReference type="SUPFAM" id="SSF56672">
    <property type="entry name" value="DNA/RNA polymerases"/>
    <property type="match status" value="1"/>
</dbReference>
<dbReference type="OrthoDB" id="3341476at2759"/>
<keyword evidence="5" id="KW-0378">Hydrolase</keyword>
<evidence type="ECO:0000256" key="2">
    <source>
        <dbReference type="ARBA" id="ARBA00022695"/>
    </source>
</evidence>
<keyword evidence="6" id="KW-0695">RNA-directed DNA polymerase</keyword>
<evidence type="ECO:0000256" key="3">
    <source>
        <dbReference type="ARBA" id="ARBA00022722"/>
    </source>
</evidence>
<proteinExistence type="predicted"/>
<accession>V2XUL9</accession>
<evidence type="ECO:0000256" key="4">
    <source>
        <dbReference type="ARBA" id="ARBA00022759"/>
    </source>
</evidence>
<keyword evidence="9" id="KW-1185">Reference proteome</keyword>